<dbReference type="EMBL" id="JAAGME010000738">
    <property type="protein sequence ID" value="NEB68845.1"/>
    <property type="molecule type" value="Genomic_DNA"/>
</dbReference>
<comment type="caution">
    <text evidence="1">The sequence shown here is derived from an EMBL/GenBank/DDBJ whole genome shotgun (WGS) entry which is preliminary data.</text>
</comment>
<protein>
    <submittedName>
        <fullName evidence="1">Uncharacterized protein</fullName>
    </submittedName>
</protein>
<evidence type="ECO:0000313" key="1">
    <source>
        <dbReference type="EMBL" id="NEB68845.1"/>
    </source>
</evidence>
<dbReference type="RefSeq" id="WP_164357567.1">
    <property type="nucleotide sequence ID" value="NZ_JAAGME010000738.1"/>
</dbReference>
<sequence>LVATLEGLGTEATRLAWSAAVLGTNITLRLAAELTGLSAESAAHCARVLREARILSGEDDALEFAHPLIATAVYRSVPAAAR</sequence>
<reference evidence="1 2" key="1">
    <citation type="submission" date="2020-01" db="EMBL/GenBank/DDBJ databases">
        <title>Insect and environment-associated Actinomycetes.</title>
        <authorList>
            <person name="Currrie C."/>
            <person name="Chevrette M."/>
            <person name="Carlson C."/>
            <person name="Stubbendieck R."/>
            <person name="Wendt-Pienkowski E."/>
        </authorList>
    </citation>
    <scope>NUCLEOTIDE SEQUENCE [LARGE SCALE GENOMIC DNA]</scope>
    <source>
        <strain evidence="1 2">SID14438</strain>
    </source>
</reference>
<gene>
    <name evidence="1" type="ORF">G3I39_17555</name>
</gene>
<name>A0A6N9VB94_STRMI</name>
<proteinExistence type="predicted"/>
<dbReference type="AlphaFoldDB" id="A0A6N9VB94"/>
<feature type="non-terminal residue" evidence="1">
    <location>
        <position position="1"/>
    </location>
</feature>
<dbReference type="Proteomes" id="UP000471648">
    <property type="component" value="Unassembled WGS sequence"/>
</dbReference>
<accession>A0A6N9VB94</accession>
<evidence type="ECO:0000313" key="2">
    <source>
        <dbReference type="Proteomes" id="UP000471648"/>
    </source>
</evidence>
<organism evidence="1 2">
    <name type="scientific">Streptomyces microflavus</name>
    <name type="common">Streptomyces lipmanii</name>
    <dbReference type="NCBI Taxonomy" id="1919"/>
    <lineage>
        <taxon>Bacteria</taxon>
        <taxon>Bacillati</taxon>
        <taxon>Actinomycetota</taxon>
        <taxon>Actinomycetes</taxon>
        <taxon>Kitasatosporales</taxon>
        <taxon>Streptomycetaceae</taxon>
        <taxon>Streptomyces</taxon>
    </lineage>
</organism>
<feature type="non-terminal residue" evidence="1">
    <location>
        <position position="82"/>
    </location>
</feature>